<evidence type="ECO:0000256" key="14">
    <source>
        <dbReference type="HAMAP-Rule" id="MF_00184"/>
    </source>
</evidence>
<comment type="caution">
    <text evidence="16">The sequence shown here is derived from an EMBL/GenBank/DDBJ whole genome shotgun (WGS) entry which is preliminary data.</text>
</comment>
<dbReference type="CDD" id="cd00860">
    <property type="entry name" value="ThrRS_anticodon"/>
    <property type="match status" value="1"/>
</dbReference>
<dbReference type="AlphaFoldDB" id="A0A939CAK3"/>
<evidence type="ECO:0000256" key="13">
    <source>
        <dbReference type="ARBA" id="ARBA00049515"/>
    </source>
</evidence>
<feature type="binding site" evidence="14">
    <location>
        <position position="274"/>
    </location>
    <ligand>
        <name>Zn(2+)</name>
        <dbReference type="ChEBI" id="CHEBI:29105"/>
        <note>catalytic</note>
    </ligand>
</feature>
<comment type="subcellular location">
    <subcellularLocation>
        <location evidence="1 14">Cytoplasm</location>
    </subcellularLocation>
</comment>
<dbReference type="Gene3D" id="3.30.930.10">
    <property type="entry name" value="Bira Bifunctional Protein, Domain 2"/>
    <property type="match status" value="1"/>
</dbReference>
<dbReference type="FunFam" id="3.40.50.800:FF:000001">
    <property type="entry name" value="Threonine--tRNA ligase"/>
    <property type="match status" value="1"/>
</dbReference>
<sequence length="575" mass="66388">MGKIDWKKPEDRERLWHSSSHVMAAAVKQLYPGTKLAIGPAIEEGFYYDFDVEKPFKPEDLEKIEKRVEEIIKSNERFEKSEVSKKEAMELFKGEPYKIELINELPGSKASIYTTGSFVDLCKGPHIESTLQIGAVKLLRVSGAYWRGSEKNKMLQRIYGISFPDKKQLKQWVHLREEAEKRNHLKLGKELDLFSMHAEAPGCVFIHAKGMVIWNALVGFWREEHRKAGYVEIKTPAILKKTLWEQSGHWDHYKENMYFTQIDGEDFAVKPMNCPGGILVYKTKRHSYKELPLRIAELGEVHRHELSGVLNGLFRVRKFTQDDAHIYCTEEQIEQEIGKVIELVDRFYKAFGFPYQVELSTRPLKAMGSRQVWDRAEDALKKALSKKKMQFKINEGDGAFYGPKIDFHIRDSLGRTWQCATIQLDFSMPEKFGLEYIGSDDKPKRPVMLHRVIYGSMERFLGILIEHYAGAFPLWLSPVQAAVIAISDKHNAYAEKVCREMDQAGIRAELDARNETVSYKVRDWQKQKANYILVVGDREKKQGTVNVRQRNGKVVGAVKVKKLAEKLLKEIESKK</sequence>
<dbReference type="PROSITE" id="PS50862">
    <property type="entry name" value="AA_TRNA_LIGASE_II"/>
    <property type="match status" value="1"/>
</dbReference>
<dbReference type="InterPro" id="IPR006195">
    <property type="entry name" value="aa-tRNA-synth_II"/>
</dbReference>
<keyword evidence="12 14" id="KW-0030">Aminoacyl-tRNA synthetase</keyword>
<dbReference type="Pfam" id="PF00587">
    <property type="entry name" value="tRNA-synt_2b"/>
    <property type="match status" value="1"/>
</dbReference>
<dbReference type="GO" id="GO:0000049">
    <property type="term" value="F:tRNA binding"/>
    <property type="evidence" value="ECO:0007669"/>
    <property type="project" value="UniProtKB-KW"/>
</dbReference>
<dbReference type="GO" id="GO:0005737">
    <property type="term" value="C:cytoplasm"/>
    <property type="evidence" value="ECO:0007669"/>
    <property type="project" value="UniProtKB-SubCell"/>
</dbReference>
<dbReference type="FunFam" id="3.30.980.10:FF:000005">
    <property type="entry name" value="Threonyl-tRNA synthetase, mitochondrial"/>
    <property type="match status" value="1"/>
</dbReference>
<gene>
    <name evidence="14 16" type="primary">thrS</name>
    <name evidence="16" type="ORF">JW744_05340</name>
</gene>
<dbReference type="NCBIfam" id="TIGR00418">
    <property type="entry name" value="thrS"/>
    <property type="match status" value="1"/>
</dbReference>
<feature type="binding site" evidence="14">
    <location>
        <position position="450"/>
    </location>
    <ligand>
        <name>Zn(2+)</name>
        <dbReference type="ChEBI" id="CHEBI:29105"/>
        <note>catalytic</note>
    </ligand>
</feature>
<dbReference type="SMART" id="SM00863">
    <property type="entry name" value="tRNA_SAD"/>
    <property type="match status" value="1"/>
</dbReference>
<dbReference type="PRINTS" id="PR01047">
    <property type="entry name" value="TRNASYNTHTHR"/>
</dbReference>
<dbReference type="EMBL" id="JAFGDB010000095">
    <property type="protein sequence ID" value="MBN2067865.1"/>
    <property type="molecule type" value="Genomic_DNA"/>
</dbReference>
<keyword evidence="5 14" id="KW-0436">Ligase</keyword>
<organism evidence="16 17">
    <name type="scientific">Candidatus Iainarchaeum sp</name>
    <dbReference type="NCBI Taxonomy" id="3101447"/>
    <lineage>
        <taxon>Archaea</taxon>
        <taxon>Candidatus Iainarchaeota</taxon>
        <taxon>Candidatus Iainarchaeia</taxon>
        <taxon>Candidatus Iainarchaeales</taxon>
        <taxon>Candidatus Iainarchaeaceae</taxon>
        <taxon>Candidatus Iainarchaeum</taxon>
    </lineage>
</organism>
<evidence type="ECO:0000256" key="4">
    <source>
        <dbReference type="ARBA" id="ARBA00022555"/>
    </source>
</evidence>
<evidence type="ECO:0000256" key="5">
    <source>
        <dbReference type="ARBA" id="ARBA00022598"/>
    </source>
</evidence>
<dbReference type="Gene3D" id="3.40.50.800">
    <property type="entry name" value="Anticodon-binding domain"/>
    <property type="match status" value="1"/>
</dbReference>
<evidence type="ECO:0000256" key="10">
    <source>
        <dbReference type="ARBA" id="ARBA00022884"/>
    </source>
</evidence>
<feature type="domain" description="Aminoacyl-transfer RNA synthetases class-II family profile" evidence="15">
    <location>
        <begin position="183"/>
        <end position="473"/>
    </location>
</feature>
<evidence type="ECO:0000256" key="2">
    <source>
        <dbReference type="ARBA" id="ARBA00008226"/>
    </source>
</evidence>
<reference evidence="16" key="1">
    <citation type="submission" date="2021-01" db="EMBL/GenBank/DDBJ databases">
        <title>Active Sulfur Cycling in an Early Earth Analoge.</title>
        <authorList>
            <person name="Hahn C.R."/>
            <person name="Youssef N.H."/>
            <person name="Elshahed M."/>
        </authorList>
    </citation>
    <scope>NUCLEOTIDE SEQUENCE</scope>
    <source>
        <strain evidence="16">Zod_Metabat.1151</strain>
    </source>
</reference>
<keyword evidence="11 14" id="KW-0648">Protein biosynthesis</keyword>
<dbReference type="InterPro" id="IPR045864">
    <property type="entry name" value="aa-tRNA-synth_II/BPL/LPL"/>
</dbReference>
<dbReference type="InterPro" id="IPR004154">
    <property type="entry name" value="Anticodon-bd"/>
</dbReference>
<dbReference type="GO" id="GO:0002161">
    <property type="term" value="F:aminoacyl-tRNA deacylase activity"/>
    <property type="evidence" value="ECO:0007669"/>
    <property type="project" value="UniProtKB-ARBA"/>
</dbReference>
<evidence type="ECO:0000256" key="1">
    <source>
        <dbReference type="ARBA" id="ARBA00004496"/>
    </source>
</evidence>
<name>A0A939CAK3_9ARCH</name>
<dbReference type="InterPro" id="IPR047246">
    <property type="entry name" value="ThrRS_anticodon"/>
</dbReference>
<comment type="cofactor">
    <cofactor evidence="14">
        <name>Zn(2+)</name>
        <dbReference type="ChEBI" id="CHEBI:29105"/>
    </cofactor>
    <text evidence="14">Binds 1 zinc ion per subunit.</text>
</comment>
<protein>
    <recommendedName>
        <fullName evidence="14">Threonine--tRNA ligase</fullName>
        <ecNumber evidence="14">6.1.1.3</ecNumber>
    </recommendedName>
    <alternativeName>
        <fullName evidence="14">Threonyl-tRNA synthetase</fullName>
        <shortName evidence="14">ThrRS</shortName>
    </alternativeName>
</protein>
<dbReference type="HAMAP" id="MF_00184">
    <property type="entry name" value="Thr_tRNA_synth"/>
    <property type="match status" value="1"/>
</dbReference>
<comment type="caution">
    <text evidence="14">Lacks conserved residue(s) required for the propagation of feature annotation.</text>
</comment>
<keyword evidence="8 14" id="KW-0862">Zinc</keyword>
<evidence type="ECO:0000256" key="7">
    <source>
        <dbReference type="ARBA" id="ARBA00022741"/>
    </source>
</evidence>
<dbReference type="SUPFAM" id="SSF52954">
    <property type="entry name" value="Class II aaRS ABD-related"/>
    <property type="match status" value="1"/>
</dbReference>
<keyword evidence="9 14" id="KW-0067">ATP-binding</keyword>
<comment type="subunit">
    <text evidence="14">Homodimer.</text>
</comment>
<comment type="catalytic activity">
    <reaction evidence="13 14">
        <text>tRNA(Thr) + L-threonine + ATP = L-threonyl-tRNA(Thr) + AMP + diphosphate + H(+)</text>
        <dbReference type="Rhea" id="RHEA:24624"/>
        <dbReference type="Rhea" id="RHEA-COMP:9670"/>
        <dbReference type="Rhea" id="RHEA-COMP:9704"/>
        <dbReference type="ChEBI" id="CHEBI:15378"/>
        <dbReference type="ChEBI" id="CHEBI:30616"/>
        <dbReference type="ChEBI" id="CHEBI:33019"/>
        <dbReference type="ChEBI" id="CHEBI:57926"/>
        <dbReference type="ChEBI" id="CHEBI:78442"/>
        <dbReference type="ChEBI" id="CHEBI:78534"/>
        <dbReference type="ChEBI" id="CHEBI:456215"/>
        <dbReference type="EC" id="6.1.1.3"/>
    </reaction>
</comment>
<dbReference type="SUPFAM" id="SSF55681">
    <property type="entry name" value="Class II aaRS and biotin synthetases"/>
    <property type="match status" value="1"/>
</dbReference>
<dbReference type="Gene3D" id="3.30.54.20">
    <property type="match status" value="1"/>
</dbReference>
<evidence type="ECO:0000256" key="8">
    <source>
        <dbReference type="ARBA" id="ARBA00022833"/>
    </source>
</evidence>
<accession>A0A939CAK3</accession>
<dbReference type="InterPro" id="IPR036621">
    <property type="entry name" value="Anticodon-bd_dom_sf"/>
</dbReference>
<dbReference type="Pfam" id="PF07973">
    <property type="entry name" value="tRNA_SAD"/>
    <property type="match status" value="1"/>
</dbReference>
<feature type="binding site" evidence="14">
    <location>
        <position position="325"/>
    </location>
    <ligand>
        <name>Zn(2+)</name>
        <dbReference type="ChEBI" id="CHEBI:29105"/>
        <note>catalytic</note>
    </ligand>
</feature>
<evidence type="ECO:0000256" key="12">
    <source>
        <dbReference type="ARBA" id="ARBA00023146"/>
    </source>
</evidence>
<dbReference type="PANTHER" id="PTHR11451">
    <property type="entry name" value="THREONINE-TRNA LIGASE"/>
    <property type="match status" value="1"/>
</dbReference>
<dbReference type="SUPFAM" id="SSF55186">
    <property type="entry name" value="ThrRS/AlaRS common domain"/>
    <property type="match status" value="1"/>
</dbReference>
<dbReference type="GO" id="GO:0006435">
    <property type="term" value="P:threonyl-tRNA aminoacylation"/>
    <property type="evidence" value="ECO:0007669"/>
    <property type="project" value="UniProtKB-UniRule"/>
</dbReference>
<dbReference type="InterPro" id="IPR012947">
    <property type="entry name" value="tRNA_SAD"/>
</dbReference>
<dbReference type="FunFam" id="3.30.930.10:FF:000019">
    <property type="entry name" value="Threonine--tRNA ligase"/>
    <property type="match status" value="1"/>
</dbReference>
<comment type="similarity">
    <text evidence="2 14">Belongs to the class-II aminoacyl-tRNA synthetase family.</text>
</comment>
<dbReference type="InterPro" id="IPR033728">
    <property type="entry name" value="ThrRS_core"/>
</dbReference>
<dbReference type="GO" id="GO:0005524">
    <property type="term" value="F:ATP binding"/>
    <property type="evidence" value="ECO:0007669"/>
    <property type="project" value="UniProtKB-UniRule"/>
</dbReference>
<keyword evidence="7 14" id="KW-0547">Nucleotide-binding</keyword>
<dbReference type="Proteomes" id="UP000809243">
    <property type="component" value="Unassembled WGS sequence"/>
</dbReference>
<dbReference type="CDD" id="cd00771">
    <property type="entry name" value="ThrRS_core"/>
    <property type="match status" value="1"/>
</dbReference>
<dbReference type="InterPro" id="IPR002314">
    <property type="entry name" value="aa-tRNA-synt_IIb"/>
</dbReference>
<evidence type="ECO:0000256" key="9">
    <source>
        <dbReference type="ARBA" id="ARBA00022840"/>
    </source>
</evidence>
<evidence type="ECO:0000256" key="3">
    <source>
        <dbReference type="ARBA" id="ARBA00022490"/>
    </source>
</evidence>
<dbReference type="GO" id="GO:0004829">
    <property type="term" value="F:threonine-tRNA ligase activity"/>
    <property type="evidence" value="ECO:0007669"/>
    <property type="project" value="UniProtKB-UniRule"/>
</dbReference>
<dbReference type="PANTHER" id="PTHR11451:SF44">
    <property type="entry name" value="THREONINE--TRNA LIGASE, CHLOROPLASTIC_MITOCHONDRIAL 2"/>
    <property type="match status" value="1"/>
</dbReference>
<dbReference type="GO" id="GO:0046872">
    <property type="term" value="F:metal ion binding"/>
    <property type="evidence" value="ECO:0007669"/>
    <property type="project" value="UniProtKB-KW"/>
</dbReference>
<evidence type="ECO:0000313" key="17">
    <source>
        <dbReference type="Proteomes" id="UP000809243"/>
    </source>
</evidence>
<dbReference type="InterPro" id="IPR002320">
    <property type="entry name" value="Thr-tRNA-ligase_IIa"/>
</dbReference>
<evidence type="ECO:0000259" key="15">
    <source>
        <dbReference type="PROSITE" id="PS50862"/>
    </source>
</evidence>
<evidence type="ECO:0000313" key="16">
    <source>
        <dbReference type="EMBL" id="MBN2067865.1"/>
    </source>
</evidence>
<evidence type="ECO:0000256" key="11">
    <source>
        <dbReference type="ARBA" id="ARBA00022917"/>
    </source>
</evidence>
<dbReference type="EC" id="6.1.1.3" evidence="14"/>
<keyword evidence="3 14" id="KW-0963">Cytoplasm</keyword>
<keyword evidence="6 14" id="KW-0479">Metal-binding</keyword>
<proteinExistence type="inferred from homology"/>
<keyword evidence="4 14" id="KW-0820">tRNA-binding</keyword>
<evidence type="ECO:0000256" key="6">
    <source>
        <dbReference type="ARBA" id="ARBA00022723"/>
    </source>
</evidence>
<dbReference type="Gene3D" id="3.30.980.10">
    <property type="entry name" value="Threonyl-trna Synthetase, Chain A, domain 2"/>
    <property type="match status" value="1"/>
</dbReference>
<dbReference type="InterPro" id="IPR018163">
    <property type="entry name" value="Thr/Ala-tRNA-synth_IIc_edit"/>
</dbReference>
<dbReference type="Pfam" id="PF03129">
    <property type="entry name" value="HGTP_anticodon"/>
    <property type="match status" value="1"/>
</dbReference>
<keyword evidence="10 14" id="KW-0694">RNA-binding</keyword>